<evidence type="ECO:0000256" key="2">
    <source>
        <dbReference type="ARBA" id="ARBA00022825"/>
    </source>
</evidence>
<keyword evidence="2" id="KW-0645">Protease</keyword>
<feature type="domain" description="Peptidase S9 prolyl oligopeptidase catalytic" evidence="5">
    <location>
        <begin position="464"/>
        <end position="668"/>
    </location>
</feature>
<dbReference type="InterPro" id="IPR011042">
    <property type="entry name" value="6-blade_b-propeller_TolB-like"/>
</dbReference>
<keyword evidence="4" id="KW-0732">Signal</keyword>
<dbReference type="RefSeq" id="WP_272743844.1">
    <property type="nucleotide sequence ID" value="NZ_JAQQKV010000001.1"/>
</dbReference>
<organism evidence="6 7">
    <name type="scientific">Asticcacaulis machinosus</name>
    <dbReference type="NCBI Taxonomy" id="2984211"/>
    <lineage>
        <taxon>Bacteria</taxon>
        <taxon>Pseudomonadati</taxon>
        <taxon>Pseudomonadota</taxon>
        <taxon>Alphaproteobacteria</taxon>
        <taxon>Caulobacterales</taxon>
        <taxon>Caulobacteraceae</taxon>
        <taxon>Asticcacaulis</taxon>
    </lineage>
</organism>
<dbReference type="PANTHER" id="PTHR42776:SF27">
    <property type="entry name" value="DIPEPTIDYL PEPTIDASE FAMILY MEMBER 6"/>
    <property type="match status" value="1"/>
</dbReference>
<comment type="caution">
    <text evidence="6">The sequence shown here is derived from an EMBL/GenBank/DDBJ whole genome shotgun (WGS) entry which is preliminary data.</text>
</comment>
<dbReference type="EMBL" id="JAQQKV010000001">
    <property type="protein sequence ID" value="MDC7675527.1"/>
    <property type="molecule type" value="Genomic_DNA"/>
</dbReference>
<dbReference type="InterPro" id="IPR029058">
    <property type="entry name" value="AB_hydrolase_fold"/>
</dbReference>
<evidence type="ECO:0000313" key="6">
    <source>
        <dbReference type="EMBL" id="MDC7675527.1"/>
    </source>
</evidence>
<dbReference type="Proteomes" id="UP001218579">
    <property type="component" value="Unassembled WGS sequence"/>
</dbReference>
<feature type="region of interest" description="Disordered" evidence="3">
    <location>
        <begin position="695"/>
        <end position="718"/>
    </location>
</feature>
<dbReference type="PANTHER" id="PTHR42776">
    <property type="entry name" value="SERINE PEPTIDASE S9 FAMILY MEMBER"/>
    <property type="match status" value="1"/>
</dbReference>
<dbReference type="InterPro" id="IPR001375">
    <property type="entry name" value="Peptidase_S9_cat"/>
</dbReference>
<name>A0ABT5HGZ8_9CAUL</name>
<keyword evidence="1" id="KW-0378">Hydrolase</keyword>
<evidence type="ECO:0000259" key="5">
    <source>
        <dbReference type="Pfam" id="PF00326"/>
    </source>
</evidence>
<sequence length="718" mass="79737">MALVAPLAGVLLAMSGATAEANRCADLMPERGPELSVANTVSPQMLVRLRDIGPNWSHSPDLDVLSLSPDRRKVAFQIRRVDAAIQGYCLGMIVLDLHTGDTVVVDMGGTLIRRRDDVFGLAAQETGFPDLITPQWSPDGKWIAYLRQDDGPVQVWRARVDGGASEMVTQSAFDIEAFTWAADGRALVYQGRPDLTVQRARIKAEGEAGYRFDERAWPLVGPTPQPNLPVEARSFRVEVGREAAGKVEPVPSGEIMVRIPEGAILVSRHEGGAVAVSRQASSGHLFSPTHLTVQFGDGTEVRCQSEICHNARRLIWSPDGAALYFLRYEGPAQSQTSLYRWRPCTGHIERILRTEDALMGCVAAVSALICAHEAATQPREIVSVDVNDGAVRQLFDPNPEFRKTRFGTVRRLHWQNRFGLEAFADLVLPPGDVGRGPLPLIVVQYDSRGFLRGGTGDEYPVHAFAEQGYAVLSFNKPGSYARFKGARNLTELNALDKAQWRDRESIDDALAKVIRDLIDQGIVDPTRIGITGLSDGASTARYALINSGLFSVAAISTCCEEAVTVNALNQARVKQWLNDMGYPELTAEDQTYWRRLSLARNARRIDTPLLMQISDREYLGALESYASLNELKKPVDLYVFPNEFHFKWQPSHRLAIYRRSLAWFDFWLRGLEAPTVEGDPQIAHWQQLKARMIRPSAEPDRSSTEQQVFPKKSGKLIK</sequence>
<evidence type="ECO:0000256" key="3">
    <source>
        <dbReference type="SAM" id="MobiDB-lite"/>
    </source>
</evidence>
<protein>
    <submittedName>
        <fullName evidence="6">Atxe2 family lasso peptide isopeptidase</fullName>
    </submittedName>
</protein>
<dbReference type="InterPro" id="IPR053536">
    <property type="entry name" value="Lasso_peptide_isopeptidase"/>
</dbReference>
<evidence type="ECO:0000313" key="7">
    <source>
        <dbReference type="Proteomes" id="UP001218579"/>
    </source>
</evidence>
<reference evidence="6 7" key="1">
    <citation type="submission" date="2023-01" db="EMBL/GenBank/DDBJ databases">
        <title>Novel species of the genus Asticcacaulis isolated from rivers.</title>
        <authorList>
            <person name="Lu H."/>
        </authorList>
    </citation>
    <scope>NUCLEOTIDE SEQUENCE [LARGE SCALE GENOMIC DNA]</scope>
    <source>
        <strain evidence="6 7">LKC15W</strain>
    </source>
</reference>
<feature type="chain" id="PRO_5047098289" evidence="4">
    <location>
        <begin position="20"/>
        <end position="718"/>
    </location>
</feature>
<dbReference type="SUPFAM" id="SSF53474">
    <property type="entry name" value="alpha/beta-Hydrolases"/>
    <property type="match status" value="1"/>
</dbReference>
<dbReference type="Pfam" id="PF00326">
    <property type="entry name" value="Peptidase_S9"/>
    <property type="match status" value="1"/>
</dbReference>
<dbReference type="Pfam" id="PF07676">
    <property type="entry name" value="PD40"/>
    <property type="match status" value="1"/>
</dbReference>
<keyword evidence="7" id="KW-1185">Reference proteome</keyword>
<dbReference type="Gene3D" id="3.40.50.1820">
    <property type="entry name" value="alpha/beta hydrolase"/>
    <property type="match status" value="1"/>
</dbReference>
<proteinExistence type="predicted"/>
<dbReference type="SUPFAM" id="SSF82171">
    <property type="entry name" value="DPP6 N-terminal domain-like"/>
    <property type="match status" value="1"/>
</dbReference>
<accession>A0ABT5HGZ8</accession>
<gene>
    <name evidence="6" type="ORF">PQU98_05270</name>
</gene>
<dbReference type="InterPro" id="IPR011659">
    <property type="entry name" value="WD40"/>
</dbReference>
<evidence type="ECO:0000256" key="1">
    <source>
        <dbReference type="ARBA" id="ARBA00022801"/>
    </source>
</evidence>
<evidence type="ECO:0000256" key="4">
    <source>
        <dbReference type="SAM" id="SignalP"/>
    </source>
</evidence>
<dbReference type="Gene3D" id="2.120.10.30">
    <property type="entry name" value="TolB, C-terminal domain"/>
    <property type="match status" value="1"/>
</dbReference>
<keyword evidence="2" id="KW-0720">Serine protease</keyword>
<dbReference type="NCBIfam" id="NF033523">
    <property type="entry name" value="lasso_peptidase"/>
    <property type="match status" value="1"/>
</dbReference>
<feature type="signal peptide" evidence="4">
    <location>
        <begin position="1"/>
        <end position="19"/>
    </location>
</feature>